<keyword evidence="2" id="KW-0732">Signal</keyword>
<dbReference type="SMART" id="SM00028">
    <property type="entry name" value="TPR"/>
    <property type="match status" value="3"/>
</dbReference>
<dbReference type="PROSITE" id="PS50005">
    <property type="entry name" value="TPR"/>
    <property type="match status" value="2"/>
</dbReference>
<dbReference type="InterPro" id="IPR011990">
    <property type="entry name" value="TPR-like_helical_dom_sf"/>
</dbReference>
<evidence type="ECO:0000256" key="1">
    <source>
        <dbReference type="PROSITE-ProRule" id="PRU00339"/>
    </source>
</evidence>
<dbReference type="PANTHER" id="PTHR12558">
    <property type="entry name" value="CELL DIVISION CYCLE 16,23,27"/>
    <property type="match status" value="1"/>
</dbReference>
<dbReference type="RefSeq" id="WP_015710813.1">
    <property type="nucleotide sequence ID" value="NC_015577.1"/>
</dbReference>
<dbReference type="OrthoDB" id="358925at2"/>
<dbReference type="STRING" id="545695.TREAZ_1180"/>
<dbReference type="SUPFAM" id="SSF48452">
    <property type="entry name" value="TPR-like"/>
    <property type="match status" value="1"/>
</dbReference>
<organism evidence="3 4">
    <name type="scientific">Leadbettera azotonutricia (strain ATCC BAA-888 / DSM 13862 / ZAS-9)</name>
    <name type="common">Treponema azotonutricium</name>
    <dbReference type="NCBI Taxonomy" id="545695"/>
    <lineage>
        <taxon>Bacteria</taxon>
        <taxon>Pseudomonadati</taxon>
        <taxon>Spirochaetota</taxon>
        <taxon>Spirochaetia</taxon>
        <taxon>Spirochaetales</taxon>
        <taxon>Breznakiellaceae</taxon>
        <taxon>Leadbettera</taxon>
    </lineage>
</organism>
<sequence length="207" mass="23737">MRKLLALLFALSWIFSVEGQTRPDALQEYRAGNFERAVAICREELRDAPRNLESHVVLCWSLVRLGRYAEAQRYAQAGRDISRYDARIIEVLGEISYYEGRNSEALSFFQEYINLAPEGQRIDTVYYFLGEIYIRLGRFRLADIALTTAVHWAPGSAAWWTRLAYARENALDYGEAVAAYEKALSLDAQLSDARRGLDRVRQAMAVR</sequence>
<dbReference type="PANTHER" id="PTHR12558:SF13">
    <property type="entry name" value="CELL DIVISION CYCLE PROTEIN 27 HOMOLOG"/>
    <property type="match status" value="1"/>
</dbReference>
<dbReference type="Gene3D" id="1.25.40.10">
    <property type="entry name" value="Tetratricopeptide repeat domain"/>
    <property type="match status" value="1"/>
</dbReference>
<name>F5Y717_LEAAZ</name>
<dbReference type="KEGG" id="taz:TREAZ_1180"/>
<reference evidence="4" key="1">
    <citation type="submission" date="2009-12" db="EMBL/GenBank/DDBJ databases">
        <title>Complete sequence of Treponema azotonutricium strain ZAS-9.</title>
        <authorList>
            <person name="Tetu S.G."/>
            <person name="Matson E."/>
            <person name="Ren Q."/>
            <person name="Seshadri R."/>
            <person name="Elbourne L."/>
            <person name="Hassan K.A."/>
            <person name="Durkin A."/>
            <person name="Radune D."/>
            <person name="Mohamoud Y."/>
            <person name="Shay R."/>
            <person name="Jin S."/>
            <person name="Zhang X."/>
            <person name="Lucey K."/>
            <person name="Ballor N.R."/>
            <person name="Ottesen E."/>
            <person name="Rosenthal R."/>
            <person name="Allen A."/>
            <person name="Leadbetter J.R."/>
            <person name="Paulsen I.T."/>
        </authorList>
    </citation>
    <scope>NUCLEOTIDE SEQUENCE [LARGE SCALE GENOMIC DNA]</scope>
    <source>
        <strain evidence="4">ATCC BAA-888 / DSM 13862 / ZAS-9</strain>
    </source>
</reference>
<feature type="signal peptide" evidence="2">
    <location>
        <begin position="1"/>
        <end position="19"/>
    </location>
</feature>
<dbReference type="Proteomes" id="UP000009222">
    <property type="component" value="Chromosome"/>
</dbReference>
<proteinExistence type="predicted"/>
<dbReference type="EMBL" id="CP001841">
    <property type="protein sequence ID" value="AEF80274.1"/>
    <property type="molecule type" value="Genomic_DNA"/>
</dbReference>
<protein>
    <submittedName>
        <fullName evidence="3">Tetratricopeptide repeat protein</fullName>
    </submittedName>
</protein>
<dbReference type="AlphaFoldDB" id="F5Y717"/>
<reference evidence="3 4" key="2">
    <citation type="journal article" date="2011" name="ISME J.">
        <title>RNA-seq reveals cooperative metabolic interactions between two termite-gut spirochete species in co-culture.</title>
        <authorList>
            <person name="Rosenthal A.Z."/>
            <person name="Matson E.G."/>
            <person name="Eldar A."/>
            <person name="Leadbetter J.R."/>
        </authorList>
    </citation>
    <scope>NUCLEOTIDE SEQUENCE [LARGE SCALE GENOMIC DNA]</scope>
    <source>
        <strain evidence="4">ATCC BAA-888 / DSM 13862 / ZAS-9</strain>
    </source>
</reference>
<feature type="repeat" description="TPR" evidence="1">
    <location>
        <begin position="157"/>
        <end position="190"/>
    </location>
</feature>
<keyword evidence="1" id="KW-0802">TPR repeat</keyword>
<feature type="repeat" description="TPR" evidence="1">
    <location>
        <begin position="86"/>
        <end position="119"/>
    </location>
</feature>
<dbReference type="eggNOG" id="COG0457">
    <property type="taxonomic scope" value="Bacteria"/>
</dbReference>
<keyword evidence="4" id="KW-1185">Reference proteome</keyword>
<gene>
    <name evidence="3" type="ordered locus">TREAZ_1180</name>
</gene>
<evidence type="ECO:0000313" key="3">
    <source>
        <dbReference type="EMBL" id="AEF80274.1"/>
    </source>
</evidence>
<dbReference type="InParanoid" id="F5Y717"/>
<dbReference type="Pfam" id="PF13181">
    <property type="entry name" value="TPR_8"/>
    <property type="match status" value="2"/>
</dbReference>
<accession>F5Y717</accession>
<evidence type="ECO:0000313" key="4">
    <source>
        <dbReference type="Proteomes" id="UP000009222"/>
    </source>
</evidence>
<evidence type="ECO:0000256" key="2">
    <source>
        <dbReference type="SAM" id="SignalP"/>
    </source>
</evidence>
<dbReference type="HOGENOM" id="CLU_094983_0_0_12"/>
<feature type="chain" id="PRO_5003335671" evidence="2">
    <location>
        <begin position="20"/>
        <end position="207"/>
    </location>
</feature>
<dbReference type="InterPro" id="IPR019734">
    <property type="entry name" value="TPR_rpt"/>
</dbReference>